<keyword evidence="4" id="KW-1185">Reference proteome</keyword>
<dbReference type="InterPro" id="IPR036691">
    <property type="entry name" value="Endo/exonu/phosph_ase_sf"/>
</dbReference>
<accession>A0A426RJG9</accession>
<dbReference type="RefSeq" id="WP_125220990.1">
    <property type="nucleotide sequence ID" value="NZ_QUSX01000001.1"/>
</dbReference>
<feature type="signal peptide" evidence="1">
    <location>
        <begin position="1"/>
        <end position="24"/>
    </location>
</feature>
<protein>
    <submittedName>
        <fullName evidence="3">Endonuclease</fullName>
    </submittedName>
</protein>
<dbReference type="CDD" id="cd09083">
    <property type="entry name" value="EEP-1"/>
    <property type="match status" value="1"/>
</dbReference>
<dbReference type="PANTHER" id="PTHR12121">
    <property type="entry name" value="CARBON CATABOLITE REPRESSOR PROTEIN 4"/>
    <property type="match status" value="1"/>
</dbReference>
<keyword evidence="3" id="KW-0540">Nuclease</keyword>
<dbReference type="Proteomes" id="UP000286990">
    <property type="component" value="Unassembled WGS sequence"/>
</dbReference>
<sequence length="288" mass="33241">MMPKNLVWTWLSVLIAFSSSTSFAQSKKVINAMSFNIRYDNPEDGPQNWHYRKDNIVRMINFYDLDIIGMQEVLVGQLNFLKQNLSEYETIGVGREDGATKGEYAPIFYRKNRLKTLQSGTFWLSETPNKVSKGWDADLERIATWAIFLDKKTRKKFIFMNTHFDHRGNLARIESAKLLKQKAMELGGDLPLILTGDFNLTPNSQGIQTLLKEDGKNTLRNTRTLATLAYGPDWTSCGFDDRPFEDREVIDYIFVKNIAEIHRYAVFAEMLNNLYLSDHCPVFAQLQL</sequence>
<dbReference type="GO" id="GO:0000175">
    <property type="term" value="F:3'-5'-RNA exonuclease activity"/>
    <property type="evidence" value="ECO:0007669"/>
    <property type="project" value="TreeGrafter"/>
</dbReference>
<keyword evidence="3" id="KW-0378">Hydrolase</keyword>
<feature type="domain" description="Endonuclease/exonuclease/phosphatase" evidence="2">
    <location>
        <begin position="33"/>
        <end position="279"/>
    </location>
</feature>
<dbReference type="SUPFAM" id="SSF56219">
    <property type="entry name" value="DNase I-like"/>
    <property type="match status" value="1"/>
</dbReference>
<gene>
    <name evidence="3" type="ORF">DZC72_00530</name>
</gene>
<dbReference type="InterPro" id="IPR050410">
    <property type="entry name" value="CCR4/nocturin_mRNA_transcr"/>
</dbReference>
<dbReference type="GO" id="GO:0004519">
    <property type="term" value="F:endonuclease activity"/>
    <property type="evidence" value="ECO:0007669"/>
    <property type="project" value="UniProtKB-KW"/>
</dbReference>
<dbReference type="EMBL" id="QUSX01000001">
    <property type="protein sequence ID" value="RRQ49151.1"/>
    <property type="molecule type" value="Genomic_DNA"/>
</dbReference>
<name>A0A426RJG9_9FLAO</name>
<evidence type="ECO:0000313" key="3">
    <source>
        <dbReference type="EMBL" id="RRQ49151.1"/>
    </source>
</evidence>
<organism evidence="3 4">
    <name type="scientific">Maribacter algicola</name>
    <dbReference type="NCBI Taxonomy" id="2498892"/>
    <lineage>
        <taxon>Bacteria</taxon>
        <taxon>Pseudomonadati</taxon>
        <taxon>Bacteroidota</taxon>
        <taxon>Flavobacteriia</taxon>
        <taxon>Flavobacteriales</taxon>
        <taxon>Flavobacteriaceae</taxon>
        <taxon>Maribacter</taxon>
    </lineage>
</organism>
<comment type="caution">
    <text evidence="3">The sequence shown here is derived from an EMBL/GenBank/DDBJ whole genome shotgun (WGS) entry which is preliminary data.</text>
</comment>
<dbReference type="Pfam" id="PF03372">
    <property type="entry name" value="Exo_endo_phos"/>
    <property type="match status" value="1"/>
</dbReference>
<dbReference type="InterPro" id="IPR005135">
    <property type="entry name" value="Endo/exonuclease/phosphatase"/>
</dbReference>
<reference evidence="4" key="1">
    <citation type="submission" date="2018-12" db="EMBL/GenBank/DDBJ databases">
        <title>Maribacter lutimaris sp. nov., isolated from marine sediment.</title>
        <authorList>
            <person name="Kim K.K."/>
        </authorList>
    </citation>
    <scope>NUCLEOTIDE SEQUENCE [LARGE SCALE GENOMIC DNA]</scope>
    <source>
        <strain evidence="4">PoM-212</strain>
    </source>
</reference>
<evidence type="ECO:0000313" key="4">
    <source>
        <dbReference type="Proteomes" id="UP000286990"/>
    </source>
</evidence>
<evidence type="ECO:0000256" key="1">
    <source>
        <dbReference type="SAM" id="SignalP"/>
    </source>
</evidence>
<dbReference type="OrthoDB" id="9793162at2"/>
<keyword evidence="3" id="KW-0255">Endonuclease</keyword>
<proteinExistence type="predicted"/>
<evidence type="ECO:0000259" key="2">
    <source>
        <dbReference type="Pfam" id="PF03372"/>
    </source>
</evidence>
<keyword evidence="1" id="KW-0732">Signal</keyword>
<dbReference type="PANTHER" id="PTHR12121:SF36">
    <property type="entry name" value="ENDONUCLEASE_EXONUCLEASE_PHOSPHATASE DOMAIN-CONTAINING PROTEIN"/>
    <property type="match status" value="1"/>
</dbReference>
<dbReference type="Gene3D" id="3.60.10.10">
    <property type="entry name" value="Endonuclease/exonuclease/phosphatase"/>
    <property type="match status" value="1"/>
</dbReference>
<dbReference type="AlphaFoldDB" id="A0A426RJG9"/>
<feature type="chain" id="PRO_5019095926" evidence="1">
    <location>
        <begin position="25"/>
        <end position="288"/>
    </location>
</feature>